<dbReference type="InterPro" id="IPR050482">
    <property type="entry name" value="Sensor_HK_TwoCompSys"/>
</dbReference>
<dbReference type="NCBIfam" id="NF047786">
    <property type="entry name" value="his_kin_MadS"/>
    <property type="match status" value="1"/>
</dbReference>
<feature type="domain" description="Histidine kinase/HSP90-like ATPase" evidence="9">
    <location>
        <begin position="343"/>
        <end position="445"/>
    </location>
</feature>
<evidence type="ECO:0000313" key="12">
    <source>
        <dbReference type="Proteomes" id="UP001501218"/>
    </source>
</evidence>
<dbReference type="Pfam" id="PF02518">
    <property type="entry name" value="HATPase_c"/>
    <property type="match status" value="1"/>
</dbReference>
<organism evidence="11 12">
    <name type="scientific">Saccharopolyspora halophila</name>
    <dbReference type="NCBI Taxonomy" id="405551"/>
    <lineage>
        <taxon>Bacteria</taxon>
        <taxon>Bacillati</taxon>
        <taxon>Actinomycetota</taxon>
        <taxon>Actinomycetes</taxon>
        <taxon>Pseudonocardiales</taxon>
        <taxon>Pseudonocardiaceae</taxon>
        <taxon>Saccharopolyspora</taxon>
    </lineage>
</organism>
<dbReference type="SUPFAM" id="SSF55874">
    <property type="entry name" value="ATPase domain of HSP90 chaperone/DNA topoisomerase II/histidine kinase"/>
    <property type="match status" value="1"/>
</dbReference>
<evidence type="ECO:0000256" key="1">
    <source>
        <dbReference type="ARBA" id="ARBA00004651"/>
    </source>
</evidence>
<evidence type="ECO:0000256" key="7">
    <source>
        <dbReference type="ARBA" id="ARBA00023012"/>
    </source>
</evidence>
<evidence type="ECO:0000313" key="11">
    <source>
        <dbReference type="EMBL" id="GAA2344225.1"/>
    </source>
</evidence>
<dbReference type="GO" id="GO:0016301">
    <property type="term" value="F:kinase activity"/>
    <property type="evidence" value="ECO:0007669"/>
    <property type="project" value="UniProtKB-KW"/>
</dbReference>
<sequence length="452" mass="48744">MPANGDFGDDLGVLTGLRSGKRSFYPEYLRSAERLECAVQALDRISGALVRTVEGPRTLVEAVVRAAAEHLQADRLLLAIADGALRAARPRFLLLHRGELIDDEADLPPEAREQLDAVRTRPWEVETEPGGADWVRAPMTLDGEPVGGIVGWPGSGVQVADTDLAILRVLANQAAVAVHNSFLFHAAAQLRGRTEQLSEAAAKHARDLAARNAELQETQRRLVEAMQRQALDDERHRIARELHDTVTQYVLSAGMTVEVCRAELAEMGPEAAQVAEKLAPAKGLTQQAVERLRAAIYALHHGDEEPPGSLPVLLKQLSTAHLSSELQVEVRVAGSPAPLPPEDESSILRLTGEALFNIVSHAEATRAVVQLVYQPEQLRLTVSDDGNGDPAQLRRSLKLASATDLAGRHRGLANMSARAAELGGTLNIRRSRLGGVTLQLRVPLSPSPEVAS</sequence>
<dbReference type="EMBL" id="BAAARA010000005">
    <property type="protein sequence ID" value="GAA2344225.1"/>
    <property type="molecule type" value="Genomic_DNA"/>
</dbReference>
<feature type="domain" description="Signal transduction histidine kinase subgroup 3 dimerisation and phosphoacceptor" evidence="10">
    <location>
        <begin position="234"/>
        <end position="303"/>
    </location>
</feature>
<dbReference type="PANTHER" id="PTHR24421:SF37">
    <property type="entry name" value="SENSOR HISTIDINE KINASE NARS"/>
    <property type="match status" value="1"/>
</dbReference>
<evidence type="ECO:0000256" key="5">
    <source>
        <dbReference type="ARBA" id="ARBA00022777"/>
    </source>
</evidence>
<dbReference type="Gene3D" id="3.30.450.40">
    <property type="match status" value="1"/>
</dbReference>
<dbReference type="InterPro" id="IPR029016">
    <property type="entry name" value="GAF-like_dom_sf"/>
</dbReference>
<keyword evidence="8" id="KW-0472">Membrane</keyword>
<keyword evidence="3" id="KW-0808">Transferase</keyword>
<keyword evidence="2" id="KW-1003">Cell membrane</keyword>
<dbReference type="InterPro" id="IPR011712">
    <property type="entry name" value="Sig_transdc_His_kin_sub3_dim/P"/>
</dbReference>
<dbReference type="Gene3D" id="3.30.565.10">
    <property type="entry name" value="Histidine kinase-like ATPase, C-terminal domain"/>
    <property type="match status" value="1"/>
</dbReference>
<reference evidence="11 12" key="1">
    <citation type="journal article" date="2019" name="Int. J. Syst. Evol. Microbiol.">
        <title>The Global Catalogue of Microorganisms (GCM) 10K type strain sequencing project: providing services to taxonomists for standard genome sequencing and annotation.</title>
        <authorList>
            <consortium name="The Broad Institute Genomics Platform"/>
            <consortium name="The Broad Institute Genome Sequencing Center for Infectious Disease"/>
            <person name="Wu L."/>
            <person name="Ma J."/>
        </authorList>
    </citation>
    <scope>NUCLEOTIDE SEQUENCE [LARGE SCALE GENOMIC DNA]</scope>
    <source>
        <strain evidence="11 12">JCM 16221</strain>
    </source>
</reference>
<evidence type="ECO:0000256" key="3">
    <source>
        <dbReference type="ARBA" id="ARBA00022679"/>
    </source>
</evidence>
<evidence type="ECO:0000256" key="4">
    <source>
        <dbReference type="ARBA" id="ARBA00022692"/>
    </source>
</evidence>
<dbReference type="PANTHER" id="PTHR24421">
    <property type="entry name" value="NITRATE/NITRITE SENSOR PROTEIN NARX-RELATED"/>
    <property type="match status" value="1"/>
</dbReference>
<dbReference type="Pfam" id="PF07730">
    <property type="entry name" value="HisKA_3"/>
    <property type="match status" value="1"/>
</dbReference>
<accession>A0ABN3G4V3</accession>
<dbReference type="InterPro" id="IPR036890">
    <property type="entry name" value="HATPase_C_sf"/>
</dbReference>
<dbReference type="Gene3D" id="1.20.5.1930">
    <property type="match status" value="1"/>
</dbReference>
<keyword evidence="12" id="KW-1185">Reference proteome</keyword>
<dbReference type="SUPFAM" id="SSF55781">
    <property type="entry name" value="GAF domain-like"/>
    <property type="match status" value="1"/>
</dbReference>
<gene>
    <name evidence="11" type="primary">mnoS</name>
    <name evidence="11" type="ORF">GCM10009854_21230</name>
</gene>
<keyword evidence="7" id="KW-0902">Two-component regulatory system</keyword>
<keyword evidence="11" id="KW-0548">Nucleotidyltransferase</keyword>
<comment type="caution">
    <text evidence="11">The sequence shown here is derived from an EMBL/GenBank/DDBJ whole genome shotgun (WGS) entry which is preliminary data.</text>
</comment>
<evidence type="ECO:0000256" key="2">
    <source>
        <dbReference type="ARBA" id="ARBA00022475"/>
    </source>
</evidence>
<name>A0ABN3G4V3_9PSEU</name>
<dbReference type="CDD" id="cd16917">
    <property type="entry name" value="HATPase_UhpB-NarQ-NarX-like"/>
    <property type="match status" value="1"/>
</dbReference>
<dbReference type="GO" id="GO:0016779">
    <property type="term" value="F:nucleotidyltransferase activity"/>
    <property type="evidence" value="ECO:0007669"/>
    <property type="project" value="UniProtKB-KW"/>
</dbReference>
<proteinExistence type="predicted"/>
<dbReference type="RefSeq" id="WP_344129451.1">
    <property type="nucleotide sequence ID" value="NZ_BAAARA010000005.1"/>
</dbReference>
<evidence type="ECO:0000256" key="6">
    <source>
        <dbReference type="ARBA" id="ARBA00022989"/>
    </source>
</evidence>
<keyword evidence="5 11" id="KW-0418">Kinase</keyword>
<comment type="subcellular location">
    <subcellularLocation>
        <location evidence="1">Cell membrane</location>
        <topology evidence="1">Multi-pass membrane protein</topology>
    </subcellularLocation>
</comment>
<keyword evidence="6" id="KW-1133">Transmembrane helix</keyword>
<evidence type="ECO:0000259" key="10">
    <source>
        <dbReference type="Pfam" id="PF07730"/>
    </source>
</evidence>
<evidence type="ECO:0000256" key="8">
    <source>
        <dbReference type="ARBA" id="ARBA00023136"/>
    </source>
</evidence>
<protein>
    <submittedName>
        <fullName evidence="11">Two-component system sensor histidine kinase MnoS</fullName>
    </submittedName>
</protein>
<evidence type="ECO:0000259" key="9">
    <source>
        <dbReference type="Pfam" id="PF02518"/>
    </source>
</evidence>
<keyword evidence="4" id="KW-0812">Transmembrane</keyword>
<dbReference type="Proteomes" id="UP001501218">
    <property type="component" value="Unassembled WGS sequence"/>
</dbReference>
<dbReference type="InterPro" id="IPR003594">
    <property type="entry name" value="HATPase_dom"/>
</dbReference>